<keyword evidence="1" id="KW-0472">Membrane</keyword>
<evidence type="ECO:0000313" key="2">
    <source>
        <dbReference type="EMBL" id="RGK57855.1"/>
    </source>
</evidence>
<feature type="transmembrane region" description="Helical" evidence="1">
    <location>
        <begin position="41"/>
        <end position="62"/>
    </location>
</feature>
<dbReference type="AlphaFoldDB" id="A0A3E4N7R6"/>
<dbReference type="EMBL" id="QSQU01000041">
    <property type="protein sequence ID" value="RGK57855.1"/>
    <property type="molecule type" value="Genomic_DNA"/>
</dbReference>
<protein>
    <submittedName>
        <fullName evidence="2">Uncharacterized protein</fullName>
    </submittedName>
</protein>
<evidence type="ECO:0000313" key="3">
    <source>
        <dbReference type="Proteomes" id="UP000261210"/>
    </source>
</evidence>
<feature type="transmembrane region" description="Helical" evidence="1">
    <location>
        <begin position="12"/>
        <end position="35"/>
    </location>
</feature>
<feature type="transmembrane region" description="Helical" evidence="1">
    <location>
        <begin position="164"/>
        <end position="184"/>
    </location>
</feature>
<organism evidence="2 3">
    <name type="scientific">Bacteroides xylanisolvens</name>
    <dbReference type="NCBI Taxonomy" id="371601"/>
    <lineage>
        <taxon>Bacteria</taxon>
        <taxon>Pseudomonadati</taxon>
        <taxon>Bacteroidota</taxon>
        <taxon>Bacteroidia</taxon>
        <taxon>Bacteroidales</taxon>
        <taxon>Bacteroidaceae</taxon>
        <taxon>Bacteroides</taxon>
    </lineage>
</organism>
<feature type="transmembrane region" description="Helical" evidence="1">
    <location>
        <begin position="190"/>
        <end position="212"/>
    </location>
</feature>
<accession>A0A3E4N7R6</accession>
<sequence>MKTTSYYIKARFFPTLLTVIPLLILVNVIIAPVYHNSLSQIFDILPIITNLGLSGALIFLMVQVNRLVSKEVFQRFYFKDEINMPTTNHLLWSNSKIDNQTKAMIREKIQTHYSITLMDEESETLNELTCRKQVVTAVSQIRNSLRENKLLLQHNIEYGFFRNFLGGSLIAIVFSIAILIYGNIQHDTTLVTTGTLLTIIYLTPILLSKILINRYGNYYSKILYEQFLSI</sequence>
<evidence type="ECO:0000256" key="1">
    <source>
        <dbReference type="SAM" id="Phobius"/>
    </source>
</evidence>
<keyword evidence="1" id="KW-0812">Transmembrane</keyword>
<proteinExistence type="predicted"/>
<gene>
    <name evidence="2" type="ORF">DXD03_20575</name>
</gene>
<name>A0A3E4N7R6_9BACE</name>
<keyword evidence="1" id="KW-1133">Transmembrane helix</keyword>
<dbReference type="Proteomes" id="UP000261210">
    <property type="component" value="Unassembled WGS sequence"/>
</dbReference>
<reference evidence="2 3" key="1">
    <citation type="submission" date="2018-08" db="EMBL/GenBank/DDBJ databases">
        <title>A genome reference for cultivated species of the human gut microbiota.</title>
        <authorList>
            <person name="Zou Y."/>
            <person name="Xue W."/>
            <person name="Luo G."/>
        </authorList>
    </citation>
    <scope>NUCLEOTIDE SEQUENCE [LARGE SCALE GENOMIC DNA]</scope>
    <source>
        <strain evidence="2 3">TF10-34</strain>
    </source>
</reference>
<comment type="caution">
    <text evidence="2">The sequence shown here is derived from an EMBL/GenBank/DDBJ whole genome shotgun (WGS) entry which is preliminary data.</text>
</comment>
<dbReference type="RefSeq" id="WP_004315600.1">
    <property type="nucleotide sequence ID" value="NZ_JBCOER010000078.1"/>
</dbReference>